<dbReference type="InterPro" id="IPR002397">
    <property type="entry name" value="Cyt_P450_B"/>
</dbReference>
<evidence type="ECO:0000256" key="3">
    <source>
        <dbReference type="ARBA" id="ARBA00022617"/>
    </source>
</evidence>
<dbReference type="PANTHER" id="PTHR46696">
    <property type="entry name" value="P450, PUTATIVE (EUROFUNG)-RELATED"/>
    <property type="match status" value="1"/>
</dbReference>
<keyword evidence="7 9" id="KW-0503">Monooxygenase</keyword>
<organism evidence="11 12">
    <name type="scientific">Bradyrhizobium diazoefficiens (strain JCM 10833 / BCRC 13528 / IAM 13628 / NBRC 14792 / USDA 110)</name>
    <dbReference type="NCBI Taxonomy" id="224911"/>
    <lineage>
        <taxon>Bacteria</taxon>
        <taxon>Pseudomonadati</taxon>
        <taxon>Pseudomonadota</taxon>
        <taxon>Alphaproteobacteria</taxon>
        <taxon>Hyphomicrobiales</taxon>
        <taxon>Nitrobacteraceae</taxon>
        <taxon>Bradyrhizobium</taxon>
    </lineage>
</organism>
<dbReference type="AlphaFoldDB" id="Q89E44"/>
<reference evidence="12" key="1">
    <citation type="journal article" date="2002" name="DNA Res.">
        <title>Complete genomic sequence of nitrogen-fixing symbiotic bacterium Bradyrhizobium japonicum USDA110.</title>
        <authorList>
            <person name="Kaneko T."/>
            <person name="Nakamura Y."/>
            <person name="Sato S."/>
            <person name="Minamisawa K."/>
            <person name="Uchiumi T."/>
            <person name="Sasamoto S."/>
            <person name="Watanabe A."/>
            <person name="Idesawa K."/>
            <person name="Iriguchi M."/>
            <person name="Kawashima K."/>
            <person name="Kohara M."/>
            <person name="Matsumoto M."/>
            <person name="Shimpo S."/>
            <person name="Tsuruoka H."/>
            <person name="Wada T."/>
            <person name="Yamada M."/>
            <person name="Tabata S."/>
        </authorList>
    </citation>
    <scope>NUCLEOTIDE SEQUENCE [LARGE SCALE GENOMIC DNA]</scope>
    <source>
        <strain evidence="12">JCM 10833 / BCRC 13528 / IAM 13628 / NBRC 14792 / USDA 110</strain>
    </source>
</reference>
<dbReference type="PANTHER" id="PTHR46696:SF1">
    <property type="entry name" value="CYTOCHROME P450 YJIB-RELATED"/>
    <property type="match status" value="1"/>
</dbReference>
<dbReference type="OrthoDB" id="9801155at2"/>
<evidence type="ECO:0000256" key="5">
    <source>
        <dbReference type="ARBA" id="ARBA00023002"/>
    </source>
</evidence>
<dbReference type="eggNOG" id="COG2124">
    <property type="taxonomic scope" value="Bacteria"/>
</dbReference>
<dbReference type="HOGENOM" id="CLU_033716_0_0_5"/>
<dbReference type="Gene3D" id="1.10.630.10">
    <property type="entry name" value="Cytochrome P450"/>
    <property type="match status" value="1"/>
</dbReference>
<evidence type="ECO:0000256" key="2">
    <source>
        <dbReference type="ARBA" id="ARBA00010617"/>
    </source>
</evidence>
<proteinExistence type="inferred from homology"/>
<dbReference type="PROSITE" id="PS00086">
    <property type="entry name" value="CYTOCHROME_P450"/>
    <property type="match status" value="1"/>
</dbReference>
<dbReference type="EnsemblBacteria" id="BAC52508">
    <property type="protein sequence ID" value="BAC52508"/>
    <property type="gene ID" value="BAC52508"/>
</dbReference>
<comment type="similarity">
    <text evidence="2 9">Belongs to the cytochrome P450 family.</text>
</comment>
<dbReference type="InterPro" id="IPR001128">
    <property type="entry name" value="Cyt_P450"/>
</dbReference>
<dbReference type="InParanoid" id="Q89E44"/>
<dbReference type="PATRIC" id="fig|224911.5.peg.7436"/>
<evidence type="ECO:0000256" key="4">
    <source>
        <dbReference type="ARBA" id="ARBA00022723"/>
    </source>
</evidence>
<dbReference type="Pfam" id="PF00067">
    <property type="entry name" value="p450"/>
    <property type="match status" value="1"/>
</dbReference>
<dbReference type="GO" id="GO:0020037">
    <property type="term" value="F:heme binding"/>
    <property type="evidence" value="ECO:0000318"/>
    <property type="project" value="GO_Central"/>
</dbReference>
<feature type="region of interest" description="Disordered" evidence="10">
    <location>
        <begin position="1"/>
        <end position="21"/>
    </location>
</feature>
<gene>
    <name evidence="11" type="ordered locus">blr7243</name>
</gene>
<dbReference type="STRING" id="224911.AAV28_33875"/>
<accession>Q89E44</accession>
<dbReference type="InterPro" id="IPR036396">
    <property type="entry name" value="Cyt_P450_sf"/>
</dbReference>
<evidence type="ECO:0000256" key="9">
    <source>
        <dbReference type="RuleBase" id="RU000461"/>
    </source>
</evidence>
<dbReference type="Proteomes" id="UP000002526">
    <property type="component" value="Chromosome"/>
</dbReference>
<comment type="cofactor">
    <cofactor evidence="1">
        <name>heme</name>
        <dbReference type="ChEBI" id="CHEBI:30413"/>
    </cofactor>
</comment>
<dbReference type="FunFam" id="1.10.630.10:FF:000018">
    <property type="entry name" value="Cytochrome P450 monooxygenase"/>
    <property type="match status" value="1"/>
</dbReference>
<keyword evidence="3 9" id="KW-0349">Heme</keyword>
<evidence type="ECO:0000256" key="10">
    <source>
        <dbReference type="SAM" id="MobiDB-lite"/>
    </source>
</evidence>
<protein>
    <submittedName>
        <fullName evidence="11">Blr7243 protein</fullName>
    </submittedName>
</protein>
<dbReference type="EMBL" id="BA000040">
    <property type="protein sequence ID" value="BAC52508.1"/>
    <property type="molecule type" value="Genomic_DNA"/>
</dbReference>
<dbReference type="CDD" id="cd11033">
    <property type="entry name" value="CYP142-like"/>
    <property type="match status" value="1"/>
</dbReference>
<evidence type="ECO:0000256" key="6">
    <source>
        <dbReference type="ARBA" id="ARBA00023004"/>
    </source>
</evidence>
<sequence>MDGRRRRPMPLPQAGEVRKTTGATTMNIQTPVKVDKAERMRRARGEAYATPLAQFHPGAPRLFQDDTLWPWFERLRKEEPVHYCTNAPIEPYWSVVKYNDIMHVDTNHGIFSSDSTLGGISIRDVPEGYDYPSFIAMDQPRHSAQRKTVSPMFTPTHLDELAKLIRQRSQTVLDNLPRNETFNFVERVSIELTTQMLATLFDFPWEERRKLTRWSDVSTALPKSGIVASAEERRREMDECYAYMSKLWNERVNSAPRNDLLSLMAHNDATRFMDPDNLMGNIILLIVGGNDTTRNTMTGSVLALNENPEQYDKLRANPALIDSMVPEVIRWQTPLAHMRRTALQDTEIGGKQIKKGDRVVMWYVSGNRDEEAIDRPNEFIIDRPRPRTHLSFGFGIHRCVGMRLAELQLKIVWEEMLKRFDRIEVVGEPKRIYSSFIKGYESLPVRIPG</sequence>
<keyword evidence="6 9" id="KW-0408">Iron</keyword>
<dbReference type="PRINTS" id="PR00359">
    <property type="entry name" value="BP450"/>
</dbReference>
<comment type="function">
    <text evidence="8">Cytochromes P450 are a group of heme-thiolate monooxygenases. They oxidize a variety of structurally unrelated compounds, including steroids, fatty acids, and xenobiotics.</text>
</comment>
<keyword evidence="4 9" id="KW-0479">Metal-binding</keyword>
<keyword evidence="12" id="KW-1185">Reference proteome</keyword>
<evidence type="ECO:0000256" key="1">
    <source>
        <dbReference type="ARBA" id="ARBA00001971"/>
    </source>
</evidence>
<keyword evidence="5 9" id="KW-0560">Oxidoreductase</keyword>
<dbReference type="KEGG" id="bja:blr7243"/>
<evidence type="ECO:0000313" key="11">
    <source>
        <dbReference type="EMBL" id="BAC52508.1"/>
    </source>
</evidence>
<evidence type="ECO:0000313" key="12">
    <source>
        <dbReference type="Proteomes" id="UP000002526"/>
    </source>
</evidence>
<dbReference type="SUPFAM" id="SSF48264">
    <property type="entry name" value="Cytochrome P450"/>
    <property type="match status" value="1"/>
</dbReference>
<dbReference type="GO" id="GO:0016705">
    <property type="term" value="F:oxidoreductase activity, acting on paired donors, with incorporation or reduction of molecular oxygen"/>
    <property type="evidence" value="ECO:0007669"/>
    <property type="project" value="InterPro"/>
</dbReference>
<dbReference type="InterPro" id="IPR017972">
    <property type="entry name" value="Cyt_P450_CS"/>
</dbReference>
<evidence type="ECO:0000256" key="7">
    <source>
        <dbReference type="ARBA" id="ARBA00023033"/>
    </source>
</evidence>
<dbReference type="GO" id="GO:0004497">
    <property type="term" value="F:monooxygenase activity"/>
    <property type="evidence" value="ECO:0000318"/>
    <property type="project" value="GO_Central"/>
</dbReference>
<evidence type="ECO:0000256" key="8">
    <source>
        <dbReference type="ARBA" id="ARBA00043906"/>
    </source>
</evidence>
<dbReference type="GO" id="GO:0005506">
    <property type="term" value="F:iron ion binding"/>
    <property type="evidence" value="ECO:0007669"/>
    <property type="project" value="InterPro"/>
</dbReference>
<dbReference type="PhylomeDB" id="Q89E44"/>
<name>Q89E44_BRADU</name>